<keyword evidence="5" id="KW-1185">Reference proteome</keyword>
<evidence type="ECO:0000313" key="4">
    <source>
        <dbReference type="EMBL" id="MBK1695739.1"/>
    </source>
</evidence>
<dbReference type="SMART" id="SM00448">
    <property type="entry name" value="REC"/>
    <property type="match status" value="1"/>
</dbReference>
<dbReference type="PANTHER" id="PTHR44591:SF23">
    <property type="entry name" value="CHEY SUBFAMILY"/>
    <property type="match status" value="1"/>
</dbReference>
<dbReference type="PROSITE" id="PS50110">
    <property type="entry name" value="RESPONSE_REGULATORY"/>
    <property type="match status" value="1"/>
</dbReference>
<evidence type="ECO:0000256" key="2">
    <source>
        <dbReference type="PROSITE-ProRule" id="PRU00169"/>
    </source>
</evidence>
<dbReference type="PANTHER" id="PTHR44591">
    <property type="entry name" value="STRESS RESPONSE REGULATOR PROTEIN 1"/>
    <property type="match status" value="1"/>
</dbReference>
<dbReference type="InterPro" id="IPR001789">
    <property type="entry name" value="Sig_transdc_resp-reg_receiver"/>
</dbReference>
<dbReference type="SUPFAM" id="SSF52172">
    <property type="entry name" value="CheY-like"/>
    <property type="match status" value="1"/>
</dbReference>
<sequence length="151" mass="16255">MPMPTGDKPPLSWRGSRTVANILLIEDHRVVRDALSDALESVGHTVVPAENGDIGLEEIAHRDVDIVVTDLLMPERDGFEVLKQLHGHKPELPVVVLSGGGSMRGPDLLEMARALKADVTLAKPVDSDELLAAVDYLMKRGAAPAVTAQLR</sequence>
<dbReference type="EMBL" id="NRRE01000006">
    <property type="protein sequence ID" value="MBK1695739.1"/>
    <property type="molecule type" value="Genomic_DNA"/>
</dbReference>
<gene>
    <name evidence="4" type="ORF">CKO21_00575</name>
</gene>
<reference evidence="4" key="1">
    <citation type="submission" date="2017-08" db="EMBL/GenBank/DDBJ databases">
        <authorList>
            <person name="Imhoff J.F."/>
            <person name="Rahn T."/>
            <person name="Kuenzel S."/>
            <person name="Neulinger S.C."/>
        </authorList>
    </citation>
    <scope>NUCLEOTIDE SEQUENCE</scope>
    <source>
        <strain evidence="4">DSM 9154</strain>
    </source>
</reference>
<evidence type="ECO:0000256" key="1">
    <source>
        <dbReference type="ARBA" id="ARBA00022553"/>
    </source>
</evidence>
<dbReference type="Proteomes" id="UP000778970">
    <property type="component" value="Unassembled WGS sequence"/>
</dbReference>
<protein>
    <submittedName>
        <fullName evidence="4">Response regulator</fullName>
    </submittedName>
</protein>
<organism evidence="4 5">
    <name type="scientific">Rhodovibrio salinarum</name>
    <dbReference type="NCBI Taxonomy" id="1087"/>
    <lineage>
        <taxon>Bacteria</taxon>
        <taxon>Pseudomonadati</taxon>
        <taxon>Pseudomonadota</taxon>
        <taxon>Alphaproteobacteria</taxon>
        <taxon>Rhodospirillales</taxon>
        <taxon>Rhodovibrionaceae</taxon>
        <taxon>Rhodovibrio</taxon>
    </lineage>
</organism>
<accession>A0A934QF62</accession>
<dbReference type="Pfam" id="PF00072">
    <property type="entry name" value="Response_reg"/>
    <property type="match status" value="1"/>
</dbReference>
<keyword evidence="1 2" id="KW-0597">Phosphoprotein</keyword>
<evidence type="ECO:0000313" key="5">
    <source>
        <dbReference type="Proteomes" id="UP000778970"/>
    </source>
</evidence>
<dbReference type="Gene3D" id="3.40.50.2300">
    <property type="match status" value="1"/>
</dbReference>
<name>A0A934QF62_9PROT</name>
<proteinExistence type="predicted"/>
<dbReference type="CDD" id="cd00156">
    <property type="entry name" value="REC"/>
    <property type="match status" value="1"/>
</dbReference>
<comment type="caution">
    <text evidence="4">The sequence shown here is derived from an EMBL/GenBank/DDBJ whole genome shotgun (WGS) entry which is preliminary data.</text>
</comment>
<dbReference type="AlphaFoldDB" id="A0A934QF62"/>
<feature type="domain" description="Response regulatory" evidence="3">
    <location>
        <begin position="21"/>
        <end position="138"/>
    </location>
</feature>
<evidence type="ECO:0000259" key="3">
    <source>
        <dbReference type="PROSITE" id="PS50110"/>
    </source>
</evidence>
<dbReference type="GO" id="GO:0000160">
    <property type="term" value="P:phosphorelay signal transduction system"/>
    <property type="evidence" value="ECO:0007669"/>
    <property type="project" value="InterPro"/>
</dbReference>
<reference evidence="4" key="2">
    <citation type="journal article" date="2020" name="Microorganisms">
        <title>Osmotic Adaptation and Compatible Solute Biosynthesis of Phototrophic Bacteria as Revealed from Genome Analyses.</title>
        <authorList>
            <person name="Imhoff J.F."/>
            <person name="Rahn T."/>
            <person name="Kunzel S."/>
            <person name="Keller A."/>
            <person name="Neulinger S.C."/>
        </authorList>
    </citation>
    <scope>NUCLEOTIDE SEQUENCE</scope>
    <source>
        <strain evidence="4">DSM 9154</strain>
    </source>
</reference>
<feature type="modified residue" description="4-aspartylphosphate" evidence="2">
    <location>
        <position position="70"/>
    </location>
</feature>
<dbReference type="InterPro" id="IPR050595">
    <property type="entry name" value="Bact_response_regulator"/>
</dbReference>
<dbReference type="InterPro" id="IPR011006">
    <property type="entry name" value="CheY-like_superfamily"/>
</dbReference>